<comment type="function">
    <text evidence="2">Probable zinc protease.</text>
</comment>
<evidence type="ECO:0000313" key="11">
    <source>
        <dbReference type="Proteomes" id="UP000646827"/>
    </source>
</evidence>
<feature type="binding site" evidence="4">
    <location>
        <position position="445"/>
    </location>
    <ligand>
        <name>Zn(2+)</name>
        <dbReference type="ChEBI" id="CHEBI:29105"/>
        <note>catalytic</note>
    </ligand>
</feature>
<feature type="binding site" evidence="4">
    <location>
        <position position="441"/>
    </location>
    <ligand>
        <name>Zn(2+)</name>
        <dbReference type="ChEBI" id="CHEBI:29105"/>
        <note>catalytic</note>
    </ligand>
</feature>
<reference evidence="10 11" key="1">
    <citation type="submission" date="2020-12" db="EMBL/GenBank/DDBJ databases">
        <title>Metabolic potential, ecology and presence of endohyphal bacteria is reflected in genomic diversity of Mucoromycotina.</title>
        <authorList>
            <person name="Muszewska A."/>
            <person name="Okrasinska A."/>
            <person name="Steczkiewicz K."/>
            <person name="Drgas O."/>
            <person name="Orlowska M."/>
            <person name="Perlinska-Lenart U."/>
            <person name="Aleksandrzak-Piekarczyk T."/>
            <person name="Szatraj K."/>
            <person name="Zielenkiewicz U."/>
            <person name="Pilsyk S."/>
            <person name="Malc E."/>
            <person name="Mieczkowski P."/>
            <person name="Kruszewska J.S."/>
            <person name="Biernat P."/>
            <person name="Pawlowska J."/>
        </authorList>
    </citation>
    <scope>NUCLEOTIDE SEQUENCE [LARGE SCALE GENOMIC DNA]</scope>
    <source>
        <strain evidence="10 11">CBS 142.35</strain>
    </source>
</reference>
<dbReference type="PROSITE" id="PS50214">
    <property type="entry name" value="DISINTEGRIN_2"/>
    <property type="match status" value="1"/>
</dbReference>
<keyword evidence="4" id="KW-0479">Metal-binding</keyword>
<comment type="caution">
    <text evidence="10">The sequence shown here is derived from an EMBL/GenBank/DDBJ whole genome shotgun (WGS) entry which is preliminary data.</text>
</comment>
<dbReference type="Gene3D" id="4.10.70.10">
    <property type="entry name" value="Disintegrin domain"/>
    <property type="match status" value="1"/>
</dbReference>
<dbReference type="OrthoDB" id="5951731at2759"/>
<dbReference type="InterPro" id="IPR036436">
    <property type="entry name" value="Disintegrin_dom_sf"/>
</dbReference>
<dbReference type="SMART" id="SM00050">
    <property type="entry name" value="DISIN"/>
    <property type="match status" value="1"/>
</dbReference>
<comment type="caution">
    <text evidence="4">Lacks conserved residue(s) required for the propagation of feature annotation.</text>
</comment>
<dbReference type="InterPro" id="IPR001590">
    <property type="entry name" value="Peptidase_M12B"/>
</dbReference>
<feature type="domain" description="Disintegrin" evidence="8">
    <location>
        <begin position="524"/>
        <end position="609"/>
    </location>
</feature>
<organism evidence="10 11">
    <name type="scientific">Circinella minor</name>
    <dbReference type="NCBI Taxonomy" id="1195481"/>
    <lineage>
        <taxon>Eukaryota</taxon>
        <taxon>Fungi</taxon>
        <taxon>Fungi incertae sedis</taxon>
        <taxon>Mucoromycota</taxon>
        <taxon>Mucoromycotina</taxon>
        <taxon>Mucoromycetes</taxon>
        <taxon>Mucorales</taxon>
        <taxon>Lichtheimiaceae</taxon>
        <taxon>Circinella</taxon>
    </lineage>
</organism>
<dbReference type="PANTHER" id="PTHR11905">
    <property type="entry name" value="ADAM A DISINTEGRIN AND METALLOPROTEASE DOMAIN"/>
    <property type="match status" value="1"/>
</dbReference>
<gene>
    <name evidence="10" type="ORF">INT45_006722</name>
</gene>
<dbReference type="Proteomes" id="UP000646827">
    <property type="component" value="Unassembled WGS sequence"/>
</dbReference>
<feature type="compositionally biased region" description="Pro residues" evidence="5">
    <location>
        <begin position="810"/>
        <end position="829"/>
    </location>
</feature>
<dbReference type="Gene3D" id="3.40.390.10">
    <property type="entry name" value="Collagenase (Catalytic Domain)"/>
    <property type="match status" value="1"/>
</dbReference>
<keyword evidence="6" id="KW-0472">Membrane</keyword>
<feature type="region of interest" description="Disordered" evidence="5">
    <location>
        <begin position="757"/>
        <end position="865"/>
    </location>
</feature>
<feature type="signal peptide" evidence="7">
    <location>
        <begin position="1"/>
        <end position="17"/>
    </location>
</feature>
<dbReference type="SUPFAM" id="SSF55486">
    <property type="entry name" value="Metalloproteases ('zincins'), catalytic domain"/>
    <property type="match status" value="1"/>
</dbReference>
<name>A0A8H7RVG0_9FUNG</name>
<dbReference type="InterPro" id="IPR024079">
    <property type="entry name" value="MetalloPept_cat_dom_sf"/>
</dbReference>
<evidence type="ECO:0000256" key="5">
    <source>
        <dbReference type="SAM" id="MobiDB-lite"/>
    </source>
</evidence>
<feature type="non-terminal residue" evidence="10">
    <location>
        <position position="1"/>
    </location>
</feature>
<dbReference type="EMBL" id="JAEPRB010000289">
    <property type="protein sequence ID" value="KAG2217555.1"/>
    <property type="molecule type" value="Genomic_DNA"/>
</dbReference>
<evidence type="ECO:0000259" key="8">
    <source>
        <dbReference type="PROSITE" id="PS50214"/>
    </source>
</evidence>
<dbReference type="PANTHER" id="PTHR11905:SF159">
    <property type="entry name" value="ADAM METALLOPROTEASE"/>
    <property type="match status" value="1"/>
</dbReference>
<evidence type="ECO:0000256" key="6">
    <source>
        <dbReference type="SAM" id="Phobius"/>
    </source>
</evidence>
<feature type="compositionally biased region" description="Polar residues" evidence="5">
    <location>
        <begin position="856"/>
        <end position="865"/>
    </location>
</feature>
<dbReference type="InterPro" id="IPR001762">
    <property type="entry name" value="Disintegrin_dom"/>
</dbReference>
<keyword evidence="4" id="KW-0862">Zinc</keyword>
<keyword evidence="6" id="KW-1133">Transmembrane helix</keyword>
<dbReference type="FunFam" id="4.10.70.10:FF:000003">
    <property type="entry name" value="Disintegrin and metalloproteinase domain-containing protein 17"/>
    <property type="match status" value="1"/>
</dbReference>
<evidence type="ECO:0000256" key="3">
    <source>
        <dbReference type="ARBA" id="ARBA00074021"/>
    </source>
</evidence>
<evidence type="ECO:0000256" key="7">
    <source>
        <dbReference type="SAM" id="SignalP"/>
    </source>
</evidence>
<dbReference type="Pfam" id="PF13688">
    <property type="entry name" value="Reprolysin_5"/>
    <property type="match status" value="1"/>
</dbReference>
<dbReference type="SUPFAM" id="SSF57552">
    <property type="entry name" value="Blood coagulation inhibitor (disintegrin)"/>
    <property type="match status" value="1"/>
</dbReference>
<evidence type="ECO:0000259" key="9">
    <source>
        <dbReference type="PROSITE" id="PS50215"/>
    </source>
</evidence>
<feature type="disulfide bond" evidence="4">
    <location>
        <begin position="460"/>
        <end position="465"/>
    </location>
</feature>
<keyword evidence="1 4" id="KW-1015">Disulfide bond</keyword>
<accession>A0A8H7RVG0</accession>
<sequence>GLLVCIIIIFIKFIGHSVNNRQLLHVEPLRAVQLDIAPRPENFYKKRSLTKNPAYTPTSRSIEHDDILRLSLQAYNKTINLHLQPNLNLFHPNAVTWRNGQGIPLTHDQFRIYRGYVVSDSNTQHRWKRDRAGVILDDENDFMNLERHLGWARVILRQDLTKPGMEYPVFEGTFTMNGDMYHIKTTSNYKLSKRQDDAVLNSQDNSHMVIYRDSDTTLVSPQDNNHDDTHNNECGFDRLAFNNGNQFQHPVLRSSHPASGELGIYTPNFDTTHSLTKRQDTSGCPTSTLINYMGVAADCTYTRHYGSVEDARTQIINNWNTASGVYEHTFNIQLGLINITILPETCPSTPEPDWNRDCSNSYTISDRLSDFSLWRSYMSDDGAGLWHLMTNCATGVEVGVAWLQQLCNMGVNQQSAGGQTQYVSGTGVSSVLRDEWKVVAHEIGHGFGAIHDCTSDSCPCSGSSCQCCPLSDTQCDAGGTYIMNPTNNVSTESFSPCSINTICGLFSSMGSCLEEPGSRTVQTLQMCGNGIKEEGEDCDPGGQNSSCCDSSTCKFINGATCDDTTDLCCDNCQLRPQNTVCREAQSECDIPEHCDGTTGDCPADAYVDDGTSCGNGSSNGLQCASGQCTSRDQQCRERGSELSITSSCSAMGSTCQIACSSSSGFGCTIFNGNFLDGTPCGTGGRCKDGSCDYGSSSNRALSWLQDNKEIAIPVGVVLALILLFILIRCFLKGCCCWPGLTAYKTRRRALQNNSQVAPPPAGYYNNNPMVDNSGHLASVPSAPPPGHQGSSGGWVDPTAYNGPITNTAAPPYPPPTYYQPPSSPPPPPFHSNTSSPRHSRSPPPPPPAHSASPTSRVQRFSGGNY</sequence>
<keyword evidence="7" id="KW-0732">Signal</keyword>
<proteinExistence type="predicted"/>
<feature type="domain" description="Peptidase M12B" evidence="9">
    <location>
        <begin position="288"/>
        <end position="502"/>
    </location>
</feature>
<evidence type="ECO:0000256" key="4">
    <source>
        <dbReference type="PROSITE-ProRule" id="PRU00276"/>
    </source>
</evidence>
<feature type="active site" evidence="4">
    <location>
        <position position="442"/>
    </location>
</feature>
<feature type="binding site" evidence="4">
    <location>
        <position position="451"/>
    </location>
    <ligand>
        <name>Zn(2+)</name>
        <dbReference type="ChEBI" id="CHEBI:29105"/>
        <note>catalytic</note>
    </ligand>
</feature>
<dbReference type="PROSITE" id="PS50215">
    <property type="entry name" value="ADAM_MEPRO"/>
    <property type="match status" value="1"/>
</dbReference>
<dbReference type="GO" id="GO:0046872">
    <property type="term" value="F:metal ion binding"/>
    <property type="evidence" value="ECO:0007669"/>
    <property type="project" value="UniProtKB-KW"/>
</dbReference>
<feature type="chain" id="PRO_5034609866" description="Disintegrin and metalloproteinase domain-containing protein B" evidence="7">
    <location>
        <begin position="18"/>
        <end position="865"/>
    </location>
</feature>
<feature type="transmembrane region" description="Helical" evidence="6">
    <location>
        <begin position="710"/>
        <end position="731"/>
    </location>
</feature>
<protein>
    <recommendedName>
        <fullName evidence="3">Disintegrin and metalloproteinase domain-containing protein B</fullName>
    </recommendedName>
</protein>
<evidence type="ECO:0000313" key="10">
    <source>
        <dbReference type="EMBL" id="KAG2217555.1"/>
    </source>
</evidence>
<dbReference type="AlphaFoldDB" id="A0A8H7RVG0"/>
<keyword evidence="11" id="KW-1185">Reference proteome</keyword>
<dbReference type="GO" id="GO:0004222">
    <property type="term" value="F:metalloendopeptidase activity"/>
    <property type="evidence" value="ECO:0007669"/>
    <property type="project" value="InterPro"/>
</dbReference>
<keyword evidence="6" id="KW-0812">Transmembrane</keyword>
<evidence type="ECO:0000256" key="1">
    <source>
        <dbReference type="ARBA" id="ARBA00023157"/>
    </source>
</evidence>
<dbReference type="Pfam" id="PF00200">
    <property type="entry name" value="Disintegrin"/>
    <property type="match status" value="1"/>
</dbReference>
<dbReference type="GO" id="GO:0006508">
    <property type="term" value="P:proteolysis"/>
    <property type="evidence" value="ECO:0007669"/>
    <property type="project" value="InterPro"/>
</dbReference>
<evidence type="ECO:0000256" key="2">
    <source>
        <dbReference type="ARBA" id="ARBA00056552"/>
    </source>
</evidence>